<comment type="caution">
    <text evidence="5">The sequence shown here is derived from an EMBL/GenBank/DDBJ whole genome shotgun (WGS) entry which is preliminary data.</text>
</comment>
<keyword evidence="6" id="KW-1185">Reference proteome</keyword>
<dbReference type="SMART" id="SM00354">
    <property type="entry name" value="HTH_LACI"/>
    <property type="match status" value="1"/>
</dbReference>
<accession>A0A8J7GN47</accession>
<dbReference type="Gene3D" id="1.10.260.40">
    <property type="entry name" value="lambda repressor-like DNA-binding domains"/>
    <property type="match status" value="1"/>
</dbReference>
<dbReference type="EMBL" id="JADOUF010000001">
    <property type="protein sequence ID" value="MBG6134773.1"/>
    <property type="molecule type" value="Genomic_DNA"/>
</dbReference>
<dbReference type="Pfam" id="PF00356">
    <property type="entry name" value="LacI"/>
    <property type="match status" value="1"/>
</dbReference>
<dbReference type="RefSeq" id="WP_197001966.1">
    <property type="nucleotide sequence ID" value="NZ_BONS01000023.1"/>
</dbReference>
<dbReference type="PROSITE" id="PS50932">
    <property type="entry name" value="HTH_LACI_2"/>
    <property type="match status" value="1"/>
</dbReference>
<keyword evidence="2 5" id="KW-0238">DNA-binding</keyword>
<dbReference type="PANTHER" id="PTHR30146:SF109">
    <property type="entry name" value="HTH-TYPE TRANSCRIPTIONAL REGULATOR GALS"/>
    <property type="match status" value="1"/>
</dbReference>
<protein>
    <submittedName>
        <fullName evidence="5">DNA-binding LacI/PurR family transcriptional regulator</fullName>
    </submittedName>
</protein>
<evidence type="ECO:0000256" key="3">
    <source>
        <dbReference type="ARBA" id="ARBA00023163"/>
    </source>
</evidence>
<dbReference type="Proteomes" id="UP000622552">
    <property type="component" value="Unassembled WGS sequence"/>
</dbReference>
<evidence type="ECO:0000256" key="1">
    <source>
        <dbReference type="ARBA" id="ARBA00023015"/>
    </source>
</evidence>
<dbReference type="InterPro" id="IPR000843">
    <property type="entry name" value="HTH_LacI"/>
</dbReference>
<dbReference type="AlphaFoldDB" id="A0A8J7GN47"/>
<proteinExistence type="predicted"/>
<dbReference type="CDD" id="cd06267">
    <property type="entry name" value="PBP1_LacI_sugar_binding-like"/>
    <property type="match status" value="1"/>
</dbReference>
<dbReference type="SUPFAM" id="SSF47413">
    <property type="entry name" value="lambda repressor-like DNA-binding domains"/>
    <property type="match status" value="1"/>
</dbReference>
<dbReference type="SUPFAM" id="SSF53822">
    <property type="entry name" value="Periplasmic binding protein-like I"/>
    <property type="match status" value="1"/>
</dbReference>
<dbReference type="GO" id="GO:0000976">
    <property type="term" value="F:transcription cis-regulatory region binding"/>
    <property type="evidence" value="ECO:0007669"/>
    <property type="project" value="TreeGrafter"/>
</dbReference>
<evidence type="ECO:0000256" key="2">
    <source>
        <dbReference type="ARBA" id="ARBA00023125"/>
    </source>
</evidence>
<dbReference type="Gene3D" id="3.40.50.2300">
    <property type="match status" value="2"/>
</dbReference>
<evidence type="ECO:0000313" key="5">
    <source>
        <dbReference type="EMBL" id="MBG6134773.1"/>
    </source>
</evidence>
<feature type="domain" description="HTH lacI-type" evidence="4">
    <location>
        <begin position="9"/>
        <end position="63"/>
    </location>
</feature>
<dbReference type="InterPro" id="IPR046335">
    <property type="entry name" value="LacI/GalR-like_sensor"/>
</dbReference>
<evidence type="ECO:0000313" key="6">
    <source>
        <dbReference type="Proteomes" id="UP000622552"/>
    </source>
</evidence>
<keyword evidence="1" id="KW-0805">Transcription regulation</keyword>
<evidence type="ECO:0000259" key="4">
    <source>
        <dbReference type="PROSITE" id="PS50932"/>
    </source>
</evidence>
<dbReference type="GO" id="GO:0003700">
    <property type="term" value="F:DNA-binding transcription factor activity"/>
    <property type="evidence" value="ECO:0007669"/>
    <property type="project" value="TreeGrafter"/>
</dbReference>
<dbReference type="Pfam" id="PF13377">
    <property type="entry name" value="Peripla_BP_3"/>
    <property type="match status" value="1"/>
</dbReference>
<reference evidence="5" key="1">
    <citation type="submission" date="2020-11" db="EMBL/GenBank/DDBJ databases">
        <title>Sequencing the genomes of 1000 actinobacteria strains.</title>
        <authorList>
            <person name="Klenk H.-P."/>
        </authorList>
    </citation>
    <scope>NUCLEOTIDE SEQUENCE</scope>
    <source>
        <strain evidence="5">DSM 45356</strain>
    </source>
</reference>
<keyword evidence="3" id="KW-0804">Transcription</keyword>
<sequence length="333" mass="35319">MGDNQIGRPTLDQVAALAGVGRGTVSRVVNGEAHVSPQAREAVERAIAELGYVPNRAARSLVTRRTDSIALVVSESGERFFAEPFFGRIVHGVSAALAGTRFQLLLTIAQSAEERGRLDHYLTRQHVDGALLLSLHGDDPLPAQLEGRGVPTVRAGRPTRGEADYWVDADNLGGARLAAEHLAGRGRGRMATIGGPQDMAVGVARVEGFREVAGGDLVEYGDFSEDSGAAAMRRLLDRAPDLDAVFAASDPMAAGALRVLKESGRRVPDDVAVVGFDDSDIARHTDPALSSVHQPVEAMGREMVALLVRRIDGVVSGSRQLTLPTRLTVRASS</sequence>
<dbReference type="PANTHER" id="PTHR30146">
    <property type="entry name" value="LACI-RELATED TRANSCRIPTIONAL REPRESSOR"/>
    <property type="match status" value="1"/>
</dbReference>
<name>A0A8J7GN47_9ACTN</name>
<gene>
    <name evidence="5" type="ORF">IW245_000967</name>
</gene>
<dbReference type="InterPro" id="IPR010982">
    <property type="entry name" value="Lambda_DNA-bd_dom_sf"/>
</dbReference>
<dbReference type="InterPro" id="IPR028082">
    <property type="entry name" value="Peripla_BP_I"/>
</dbReference>
<organism evidence="5 6">
    <name type="scientific">Longispora fulva</name>
    <dbReference type="NCBI Taxonomy" id="619741"/>
    <lineage>
        <taxon>Bacteria</taxon>
        <taxon>Bacillati</taxon>
        <taxon>Actinomycetota</taxon>
        <taxon>Actinomycetes</taxon>
        <taxon>Micromonosporales</taxon>
        <taxon>Micromonosporaceae</taxon>
        <taxon>Longispora</taxon>
    </lineage>
</organism>
<dbReference type="CDD" id="cd01392">
    <property type="entry name" value="HTH_LacI"/>
    <property type="match status" value="1"/>
</dbReference>